<reference evidence="2 3" key="1">
    <citation type="submission" date="2017-06" db="EMBL/GenBank/DDBJ databases">
        <title>Celeribacter sp. TSPH2 complete genome sequence.</title>
        <authorList>
            <person name="Woo J.-H."/>
            <person name="Kim H.-S."/>
        </authorList>
    </citation>
    <scope>NUCLEOTIDE SEQUENCE [LARGE SCALE GENOMIC DNA]</scope>
    <source>
        <strain evidence="2 3">TSPH2</strain>
    </source>
</reference>
<dbReference type="AlphaFoldDB" id="A0A291GCS9"/>
<evidence type="ECO:0000313" key="2">
    <source>
        <dbReference type="EMBL" id="ATG47948.1"/>
    </source>
</evidence>
<feature type="transmembrane region" description="Helical" evidence="1">
    <location>
        <begin position="154"/>
        <end position="176"/>
    </location>
</feature>
<dbReference type="RefSeq" id="WP_096805870.1">
    <property type="nucleotide sequence ID" value="NZ_CP022196.1"/>
</dbReference>
<dbReference type="EMBL" id="CP022196">
    <property type="protein sequence ID" value="ATG47948.1"/>
    <property type="molecule type" value="Genomic_DNA"/>
</dbReference>
<dbReference type="PIRSF" id="PIRSF028704">
    <property type="entry name" value="UPC028704"/>
    <property type="match status" value="1"/>
</dbReference>
<keyword evidence="3" id="KW-1185">Reference proteome</keyword>
<feature type="transmembrane region" description="Helical" evidence="1">
    <location>
        <begin position="212"/>
        <end position="232"/>
    </location>
</feature>
<dbReference type="STRING" id="1758178.GCA_001550095_03871"/>
<feature type="transmembrane region" description="Helical" evidence="1">
    <location>
        <begin position="98"/>
        <end position="124"/>
    </location>
</feature>
<accession>A0A291GCS9</accession>
<feature type="transmembrane region" description="Helical" evidence="1">
    <location>
        <begin position="334"/>
        <end position="353"/>
    </location>
</feature>
<keyword evidence="1" id="KW-0812">Transmembrane</keyword>
<feature type="transmembrane region" description="Helical" evidence="1">
    <location>
        <begin position="244"/>
        <end position="262"/>
    </location>
</feature>
<name>A0A291GCS9_9RHOB</name>
<feature type="transmembrane region" description="Helical" evidence="1">
    <location>
        <begin position="359"/>
        <end position="379"/>
    </location>
</feature>
<feature type="transmembrane region" description="Helical" evidence="1">
    <location>
        <begin position="294"/>
        <end position="314"/>
    </location>
</feature>
<sequence length="405" mass="45024">MSRHDIAVPDELAQPAKRPRDPRIDAFRGLALLMIFVDHSPENPYEYLTVRNIGFSDAAEAFFIMSGVAAGLAYTGRFQARHEKGLWQAVAPMWKRSWTLYLVQILLTSLAIAIFAAGATWFGVDELLTKINLRQVFGNTAEAMIGIPLLGHQLGYVNILPAYSVLLFCGPLMILLGLWRPMLLLGLSAALWLAAGIWRLNLPNYPNPGGWFFNPVAWQFIFVVGLLTGIFLRRGQRFVAKTPWLFWLATGWLAVVLAWRYVPGFGPFMNHQMAVLGKAGLPFNMVSHDKTFLALPRMTHALALAYVLSCLPWVTRLTGSKALSFLRLLGRQGLLVFATGTILALFNHVIMGYYADSQWLGWVLMPLGALILIVVAWLGDIQKSAKQQSATTHPSAFTARTMPAE</sequence>
<proteinExistence type="predicted"/>
<dbReference type="PANTHER" id="PTHR38592:SF3">
    <property type="entry name" value="BLL4819 PROTEIN"/>
    <property type="match status" value="1"/>
</dbReference>
<dbReference type="Proteomes" id="UP000217935">
    <property type="component" value="Chromosome"/>
</dbReference>
<keyword evidence="1" id="KW-1133">Transmembrane helix</keyword>
<feature type="transmembrane region" description="Helical" evidence="1">
    <location>
        <begin position="183"/>
        <end position="200"/>
    </location>
</feature>
<feature type="transmembrane region" description="Helical" evidence="1">
    <location>
        <begin position="58"/>
        <end position="77"/>
    </location>
</feature>
<protein>
    <submittedName>
        <fullName evidence="2">OpgC protein</fullName>
    </submittedName>
</protein>
<dbReference type="OrthoDB" id="9775975at2"/>
<dbReference type="InterPro" id="IPR014550">
    <property type="entry name" value="UCP028704_OpgC"/>
</dbReference>
<dbReference type="PANTHER" id="PTHR38592">
    <property type="entry name" value="BLL4819 PROTEIN"/>
    <property type="match status" value="1"/>
</dbReference>
<gene>
    <name evidence="2" type="ORF">CEW89_10475</name>
</gene>
<evidence type="ECO:0000313" key="3">
    <source>
        <dbReference type="Proteomes" id="UP000217935"/>
    </source>
</evidence>
<dbReference type="KEGG" id="ceh:CEW89_10475"/>
<evidence type="ECO:0000256" key="1">
    <source>
        <dbReference type="SAM" id="Phobius"/>
    </source>
</evidence>
<dbReference type="Pfam" id="PF10129">
    <property type="entry name" value="OpgC_C"/>
    <property type="match status" value="1"/>
</dbReference>
<organism evidence="2 3">
    <name type="scientific">Celeribacter ethanolicus</name>
    <dbReference type="NCBI Taxonomy" id="1758178"/>
    <lineage>
        <taxon>Bacteria</taxon>
        <taxon>Pseudomonadati</taxon>
        <taxon>Pseudomonadota</taxon>
        <taxon>Alphaproteobacteria</taxon>
        <taxon>Rhodobacterales</taxon>
        <taxon>Roseobacteraceae</taxon>
        <taxon>Celeribacter</taxon>
    </lineage>
</organism>
<keyword evidence="1" id="KW-0472">Membrane</keyword>